<dbReference type="GeneID" id="85321089"/>
<comment type="caution">
    <text evidence="1">The sequence shown here is derived from an EMBL/GenBank/DDBJ whole genome shotgun (WGS) entry which is preliminary data.</text>
</comment>
<dbReference type="RefSeq" id="XP_060296250.1">
    <property type="nucleotide sequence ID" value="XM_060437819.1"/>
</dbReference>
<evidence type="ECO:0000313" key="2">
    <source>
        <dbReference type="Proteomes" id="UP001172101"/>
    </source>
</evidence>
<sequence length="61" mass="6608">VCLKAKCSNCHHVTWAGCSNHIANVMDQVPKNECCTCTTTVKNEGKEYPPQGSYMSAGEVC</sequence>
<dbReference type="AlphaFoldDB" id="A0AA40DXN6"/>
<evidence type="ECO:0000313" key="1">
    <source>
        <dbReference type="EMBL" id="KAK0717457.1"/>
    </source>
</evidence>
<organism evidence="1 2">
    <name type="scientific">Lasiosphaeria miniovina</name>
    <dbReference type="NCBI Taxonomy" id="1954250"/>
    <lineage>
        <taxon>Eukaryota</taxon>
        <taxon>Fungi</taxon>
        <taxon>Dikarya</taxon>
        <taxon>Ascomycota</taxon>
        <taxon>Pezizomycotina</taxon>
        <taxon>Sordariomycetes</taxon>
        <taxon>Sordariomycetidae</taxon>
        <taxon>Sordariales</taxon>
        <taxon>Lasiosphaeriaceae</taxon>
        <taxon>Lasiosphaeria</taxon>
    </lineage>
</organism>
<dbReference type="Proteomes" id="UP001172101">
    <property type="component" value="Unassembled WGS sequence"/>
</dbReference>
<reference evidence="1" key="1">
    <citation type="submission" date="2023-06" db="EMBL/GenBank/DDBJ databases">
        <title>Genome-scale phylogeny and comparative genomics of the fungal order Sordariales.</title>
        <authorList>
            <consortium name="Lawrence Berkeley National Laboratory"/>
            <person name="Hensen N."/>
            <person name="Bonometti L."/>
            <person name="Westerberg I."/>
            <person name="Brannstrom I.O."/>
            <person name="Guillou S."/>
            <person name="Cros-Aarteil S."/>
            <person name="Calhoun S."/>
            <person name="Haridas S."/>
            <person name="Kuo A."/>
            <person name="Mondo S."/>
            <person name="Pangilinan J."/>
            <person name="Riley R."/>
            <person name="LaButti K."/>
            <person name="Andreopoulos B."/>
            <person name="Lipzen A."/>
            <person name="Chen C."/>
            <person name="Yanf M."/>
            <person name="Daum C."/>
            <person name="Ng V."/>
            <person name="Clum A."/>
            <person name="Steindorff A."/>
            <person name="Ohm R."/>
            <person name="Martin F."/>
            <person name="Silar P."/>
            <person name="Natvig D."/>
            <person name="Lalanne C."/>
            <person name="Gautier V."/>
            <person name="Ament-velasquez S.L."/>
            <person name="Kruys A."/>
            <person name="Hutchinson M.I."/>
            <person name="Powell A.J."/>
            <person name="Barry K."/>
            <person name="Miller A.N."/>
            <person name="Grigoriev I.V."/>
            <person name="Debuchy R."/>
            <person name="Gladieux P."/>
            <person name="Thoren M.H."/>
            <person name="Johannesson H."/>
        </authorList>
    </citation>
    <scope>NUCLEOTIDE SEQUENCE</scope>
    <source>
        <strain evidence="1">SMH2392-1A</strain>
    </source>
</reference>
<accession>A0AA40DXN6</accession>
<proteinExistence type="predicted"/>
<feature type="non-terminal residue" evidence="1">
    <location>
        <position position="61"/>
    </location>
</feature>
<protein>
    <submittedName>
        <fullName evidence="1">Uncharacterized protein</fullName>
    </submittedName>
</protein>
<gene>
    <name evidence="1" type="ORF">B0T26DRAFT_646524</name>
</gene>
<name>A0AA40DXN6_9PEZI</name>
<keyword evidence="2" id="KW-1185">Reference proteome</keyword>
<dbReference type="EMBL" id="JAUIRO010000004">
    <property type="protein sequence ID" value="KAK0717457.1"/>
    <property type="molecule type" value="Genomic_DNA"/>
</dbReference>